<keyword evidence="4" id="KW-1185">Reference proteome</keyword>
<dbReference type="PANTHER" id="PTHR23317:SF76">
    <property type="entry name" value="LD20667P"/>
    <property type="match status" value="1"/>
</dbReference>
<dbReference type="GO" id="GO:0005085">
    <property type="term" value="F:guanyl-nucleotide exchange factor activity"/>
    <property type="evidence" value="ECO:0007669"/>
    <property type="project" value="InterPro"/>
</dbReference>
<dbReference type="InterPro" id="IPR044730">
    <property type="entry name" value="RNase_H-like_dom_plant"/>
</dbReference>
<dbReference type="InterPro" id="IPR036397">
    <property type="entry name" value="RNaseH_sf"/>
</dbReference>
<proteinExistence type="predicted"/>
<name>A0A8K0E4J2_9ROSA</name>
<reference evidence="3" key="1">
    <citation type="submission" date="2020-03" db="EMBL/GenBank/DDBJ databases">
        <title>A high-quality chromosome-level genome assembly of a woody plant with both climbing and erect habits, Rhamnella rubrinervis.</title>
        <authorList>
            <person name="Lu Z."/>
            <person name="Yang Y."/>
            <person name="Zhu X."/>
            <person name="Sun Y."/>
        </authorList>
    </citation>
    <scope>NUCLEOTIDE SEQUENCE</scope>
    <source>
        <strain evidence="3">BYM</strain>
        <tissue evidence="3">Leaf</tissue>
    </source>
</reference>
<dbReference type="InterPro" id="IPR043162">
    <property type="entry name" value="DOCK_C_lobe_C"/>
</dbReference>
<evidence type="ECO:0000313" key="4">
    <source>
        <dbReference type="Proteomes" id="UP000796880"/>
    </source>
</evidence>
<sequence>MYKLVSRFNVALEEFSLDKVGEDGKCYPASVSSQNKWRPPPLGWIKVNVDAAYLEKGSAAAMVVRKDDGKLLFLSSTVNSCRNPLEAELEALNWAASFAEEGNWKQVCWEVDALEVVKAIKSAEEPTNWYAFYRVLELRKRFGRSDWDLNWQSRICNSVADLLAKHSLSFGVCLFGDEYSVESIPPAILDLISAEQAFAALKEDKSTMQEKMKSKDVSKLLFLVKPSARILVVLLCKHEFDARYQKPEDRLYIAQLYCPLIGEANSYLSCQVFHAYNSFIFPVGDLRKYSHYIPTKILDKMPVFYNRNAVEKREVLNILQIVRCILYHRKPADGMLMDRSSRSPVGDGPASSKYSDRLSPAINNSELLEENSSDYVSLQILEITKKFSIMSASSSIATVYGKLDCITAIFMSFFSRNQSLAFLKAFIPVFNNVFILHGTTLMARENDRFLRQLLHLCDAHQQMHSWAESAQSAVAVAGVVMQALVAQNDDSMQVKADELQPGVCYLQITAVDPLMEDEDLGSRRERIFSFLLKVYVHVSLTVSCLIPQLQRTAKLKVDFLPVVNATGMIEARTAALQNELEEPRSSDGDQLRRYRSLQRILQGSVAAQVVNSEVLSLCTAFMSGEPATRLRSRELQQLIASLLEFMAICKRAIQIFGGGLLEMMRHLSFLTGAKTAVDAAIEAALCVKRSVQLMKRFLLKRRVQNVVDDLHLPWMMMVPAMVVTRSPGLRSQLPEDEEFVAKAYHSEEEKHLNFSGRPCCELCRGNILVPLIVFSFWRLFGIDTPLGDDIRPGDGMNDAPLAKKGVGRNYKFLELQQLRVCSKIAASVPKLRIKVPLAAPAPSTAPSLHL</sequence>
<dbReference type="CDD" id="cd06222">
    <property type="entry name" value="RNase_H_like"/>
    <property type="match status" value="1"/>
</dbReference>
<comment type="caution">
    <text evidence="3">The sequence shown here is derived from an EMBL/GenBank/DDBJ whole genome shotgun (WGS) entry which is preliminary data.</text>
</comment>
<dbReference type="GO" id="GO:0004523">
    <property type="term" value="F:RNA-DNA hybrid ribonuclease activity"/>
    <property type="evidence" value="ECO:0007669"/>
    <property type="project" value="InterPro"/>
</dbReference>
<dbReference type="Gene3D" id="3.30.420.10">
    <property type="entry name" value="Ribonuclease H-like superfamily/Ribonuclease H"/>
    <property type="match status" value="1"/>
</dbReference>
<dbReference type="GO" id="GO:0003676">
    <property type="term" value="F:nucleic acid binding"/>
    <property type="evidence" value="ECO:0007669"/>
    <property type="project" value="InterPro"/>
</dbReference>
<dbReference type="SUPFAM" id="SSF53098">
    <property type="entry name" value="Ribonuclease H-like"/>
    <property type="match status" value="1"/>
</dbReference>
<feature type="domain" description="DOCKER Lobe C" evidence="2">
    <location>
        <begin position="592"/>
        <end position="655"/>
    </location>
</feature>
<dbReference type="Proteomes" id="UP000796880">
    <property type="component" value="Unassembled WGS sequence"/>
</dbReference>
<dbReference type="Pfam" id="PF20421">
    <property type="entry name" value="DHR-2_Lobe_C"/>
    <property type="match status" value="1"/>
</dbReference>
<evidence type="ECO:0000313" key="3">
    <source>
        <dbReference type="EMBL" id="KAF3436717.1"/>
    </source>
</evidence>
<dbReference type="EMBL" id="VOIH02000009">
    <property type="protein sequence ID" value="KAF3436717.1"/>
    <property type="molecule type" value="Genomic_DNA"/>
</dbReference>
<dbReference type="InterPro" id="IPR002156">
    <property type="entry name" value="RNaseH_domain"/>
</dbReference>
<dbReference type="PANTHER" id="PTHR23317">
    <property type="entry name" value="DEDICATOR OF CYTOKINESIS DOCK"/>
    <property type="match status" value="1"/>
</dbReference>
<organism evidence="3 4">
    <name type="scientific">Rhamnella rubrinervis</name>
    <dbReference type="NCBI Taxonomy" id="2594499"/>
    <lineage>
        <taxon>Eukaryota</taxon>
        <taxon>Viridiplantae</taxon>
        <taxon>Streptophyta</taxon>
        <taxon>Embryophyta</taxon>
        <taxon>Tracheophyta</taxon>
        <taxon>Spermatophyta</taxon>
        <taxon>Magnoliopsida</taxon>
        <taxon>eudicotyledons</taxon>
        <taxon>Gunneridae</taxon>
        <taxon>Pentapetalae</taxon>
        <taxon>rosids</taxon>
        <taxon>fabids</taxon>
        <taxon>Rosales</taxon>
        <taxon>Rhamnaceae</taxon>
        <taxon>rhamnoid group</taxon>
        <taxon>Rhamneae</taxon>
        <taxon>Rhamnella</taxon>
    </lineage>
</organism>
<dbReference type="Pfam" id="PF13456">
    <property type="entry name" value="RVT_3"/>
    <property type="match status" value="1"/>
</dbReference>
<dbReference type="InterPro" id="IPR046773">
    <property type="entry name" value="DOCKER_Lobe_C"/>
</dbReference>
<protein>
    <recommendedName>
        <fullName evidence="5">RNase H type-1 domain-containing protein</fullName>
    </recommendedName>
</protein>
<evidence type="ECO:0000259" key="2">
    <source>
        <dbReference type="Pfam" id="PF20421"/>
    </source>
</evidence>
<dbReference type="OrthoDB" id="1436421at2759"/>
<dbReference type="InterPro" id="IPR012337">
    <property type="entry name" value="RNaseH-like_sf"/>
</dbReference>
<dbReference type="Gene3D" id="1.20.58.740">
    <property type="match status" value="1"/>
</dbReference>
<evidence type="ECO:0008006" key="5">
    <source>
        <dbReference type="Google" id="ProtNLM"/>
    </source>
</evidence>
<dbReference type="GO" id="GO:0007264">
    <property type="term" value="P:small GTPase-mediated signal transduction"/>
    <property type="evidence" value="ECO:0007669"/>
    <property type="project" value="InterPro"/>
</dbReference>
<gene>
    <name evidence="3" type="ORF">FNV43_RR19464</name>
</gene>
<dbReference type="InterPro" id="IPR026791">
    <property type="entry name" value="DOCK"/>
</dbReference>
<accession>A0A8K0E4J2</accession>
<evidence type="ECO:0000259" key="1">
    <source>
        <dbReference type="Pfam" id="PF13456"/>
    </source>
</evidence>
<feature type="domain" description="RNase H type-1" evidence="1">
    <location>
        <begin position="48"/>
        <end position="166"/>
    </location>
</feature>
<dbReference type="AlphaFoldDB" id="A0A8K0E4J2"/>